<reference evidence="1 2" key="1">
    <citation type="submission" date="2015-01" db="EMBL/GenBank/DDBJ databases">
        <title>Evolution of Trichinella species and genotypes.</title>
        <authorList>
            <person name="Korhonen P.K."/>
            <person name="Edoardo P."/>
            <person name="Giuseppe L.R."/>
            <person name="Gasser R.B."/>
        </authorList>
    </citation>
    <scope>NUCLEOTIDE SEQUENCE [LARGE SCALE GENOMIC DNA]</scope>
    <source>
        <strain evidence="1">ISS120</strain>
    </source>
</reference>
<evidence type="ECO:0000313" key="2">
    <source>
        <dbReference type="Proteomes" id="UP000054653"/>
    </source>
</evidence>
<name>A0A0V0Z3Z3_TRIBR</name>
<dbReference type="Proteomes" id="UP000054653">
    <property type="component" value="Unassembled WGS sequence"/>
</dbReference>
<gene>
    <name evidence="1" type="ORF">T03_14973</name>
</gene>
<organism evidence="1 2">
    <name type="scientific">Trichinella britovi</name>
    <name type="common">Parasitic roundworm</name>
    <dbReference type="NCBI Taxonomy" id="45882"/>
    <lineage>
        <taxon>Eukaryota</taxon>
        <taxon>Metazoa</taxon>
        <taxon>Ecdysozoa</taxon>
        <taxon>Nematoda</taxon>
        <taxon>Enoplea</taxon>
        <taxon>Dorylaimia</taxon>
        <taxon>Trichinellida</taxon>
        <taxon>Trichinellidae</taxon>
        <taxon>Trichinella</taxon>
    </lineage>
</organism>
<evidence type="ECO:0000313" key="1">
    <source>
        <dbReference type="EMBL" id="KRY07100.1"/>
    </source>
</evidence>
<sequence length="73" mass="8239">MAANRLLHHHLCYSCHADCLPKGVPNLVRSLVLRRVNAIKMLKNSKFHAAFNRSSKIRLVLSAKEAESKSDEI</sequence>
<proteinExistence type="predicted"/>
<protein>
    <submittedName>
        <fullName evidence="1">Uncharacterized protein</fullName>
    </submittedName>
</protein>
<keyword evidence="2" id="KW-1185">Reference proteome</keyword>
<dbReference type="AlphaFoldDB" id="A0A0V0Z3Z3"/>
<accession>A0A0V0Z3Z3</accession>
<comment type="caution">
    <text evidence="1">The sequence shown here is derived from an EMBL/GenBank/DDBJ whole genome shotgun (WGS) entry which is preliminary data.</text>
</comment>
<dbReference type="EMBL" id="JYDI01004223">
    <property type="protein sequence ID" value="KRY07100.1"/>
    <property type="molecule type" value="Genomic_DNA"/>
</dbReference>